<name>A0AB34J5W2_PRYPA</name>
<proteinExistence type="predicted"/>
<accession>A0AB34J5W2</accession>
<dbReference type="InterPro" id="IPR027417">
    <property type="entry name" value="P-loop_NTPase"/>
</dbReference>
<comment type="caution">
    <text evidence="1">The sequence shown here is derived from an EMBL/GenBank/DDBJ whole genome shotgun (WGS) entry which is preliminary data.</text>
</comment>
<dbReference type="EMBL" id="JBGBPQ010000013">
    <property type="protein sequence ID" value="KAL1511934.1"/>
    <property type="molecule type" value="Genomic_DNA"/>
</dbReference>
<dbReference type="AlphaFoldDB" id="A0AB34J5W2"/>
<sequence length="305" mass="34084">MREAVYFLHVSSSGGSSLCRWAQQQPCARIPTCGANCNLPCAHPWDWRSRCRPPACPPPERACRPPHRPSCAALHRYAARHNLTFFASETVLLRDVGSPPRPCAHFRHVALLRQPVERVRRQLERMSATPNSRLRAMMGAPAVFNTSERTSLMGTPAINNYLTRLLLGEEAFFLPLRAITDAHCDAAAAMLAEFVAVVPLDLLDHGGAAHLASVLGWRGLPTHLNTHRRTPASANHTRHAGRRLAARVPALSERSVRQLYELNRCDLRLYNEAARRFQALRSAGSRRKETVMHNCVHEPSRPQCS</sequence>
<gene>
    <name evidence="1" type="ORF">AB1Y20_005215</name>
</gene>
<protein>
    <recommendedName>
        <fullName evidence="3">Protein-tyrosine sulfotransferase</fullName>
    </recommendedName>
</protein>
<dbReference type="Proteomes" id="UP001515480">
    <property type="component" value="Unassembled WGS sequence"/>
</dbReference>
<reference evidence="1 2" key="1">
    <citation type="journal article" date="2024" name="Science">
        <title>Giant polyketide synthase enzymes in the biosynthesis of giant marine polyether toxins.</title>
        <authorList>
            <person name="Fallon T.R."/>
            <person name="Shende V.V."/>
            <person name="Wierzbicki I.H."/>
            <person name="Pendleton A.L."/>
            <person name="Watervoot N.F."/>
            <person name="Auber R.P."/>
            <person name="Gonzalez D.J."/>
            <person name="Wisecaver J.H."/>
            <person name="Moore B.S."/>
        </authorList>
    </citation>
    <scope>NUCLEOTIDE SEQUENCE [LARGE SCALE GENOMIC DNA]</scope>
    <source>
        <strain evidence="1 2">12B1</strain>
    </source>
</reference>
<evidence type="ECO:0000313" key="1">
    <source>
        <dbReference type="EMBL" id="KAL1511934.1"/>
    </source>
</evidence>
<evidence type="ECO:0000313" key="2">
    <source>
        <dbReference type="Proteomes" id="UP001515480"/>
    </source>
</evidence>
<dbReference type="Gene3D" id="3.40.50.300">
    <property type="entry name" value="P-loop containing nucleotide triphosphate hydrolases"/>
    <property type="match status" value="1"/>
</dbReference>
<evidence type="ECO:0008006" key="3">
    <source>
        <dbReference type="Google" id="ProtNLM"/>
    </source>
</evidence>
<organism evidence="1 2">
    <name type="scientific">Prymnesium parvum</name>
    <name type="common">Toxic golden alga</name>
    <dbReference type="NCBI Taxonomy" id="97485"/>
    <lineage>
        <taxon>Eukaryota</taxon>
        <taxon>Haptista</taxon>
        <taxon>Haptophyta</taxon>
        <taxon>Prymnesiophyceae</taxon>
        <taxon>Prymnesiales</taxon>
        <taxon>Prymnesiaceae</taxon>
        <taxon>Prymnesium</taxon>
    </lineage>
</organism>
<keyword evidence="2" id="KW-1185">Reference proteome</keyword>